<dbReference type="OrthoDB" id="9813144at2"/>
<evidence type="ECO:0000313" key="3">
    <source>
        <dbReference type="Proteomes" id="UP000245916"/>
    </source>
</evidence>
<dbReference type="Gene3D" id="3.30.110.170">
    <property type="entry name" value="Protein of unknown function (DUF541), domain 1"/>
    <property type="match status" value="1"/>
</dbReference>
<accession>A0A2U2J432</accession>
<dbReference type="Proteomes" id="UP000245916">
    <property type="component" value="Unassembled WGS sequence"/>
</dbReference>
<dbReference type="EMBL" id="QFFF01000001">
    <property type="protein sequence ID" value="PWG03109.1"/>
    <property type="molecule type" value="Genomic_DNA"/>
</dbReference>
<dbReference type="GO" id="GO:0006974">
    <property type="term" value="P:DNA damage response"/>
    <property type="evidence" value="ECO:0007669"/>
    <property type="project" value="TreeGrafter"/>
</dbReference>
<evidence type="ECO:0008006" key="4">
    <source>
        <dbReference type="Google" id="ProtNLM"/>
    </source>
</evidence>
<evidence type="ECO:0000313" key="2">
    <source>
        <dbReference type="EMBL" id="PWG03109.1"/>
    </source>
</evidence>
<comment type="caution">
    <text evidence="2">The sequence shown here is derived from an EMBL/GenBank/DDBJ whole genome shotgun (WGS) entry which is preliminary data.</text>
</comment>
<dbReference type="Pfam" id="PF04402">
    <property type="entry name" value="SIMPL"/>
    <property type="match status" value="1"/>
</dbReference>
<protein>
    <recommendedName>
        <fullName evidence="4">SIMPL domain-containing protein</fullName>
    </recommendedName>
</protein>
<dbReference type="PANTHER" id="PTHR34387:SF1">
    <property type="entry name" value="PERIPLASMIC IMMUNOGENIC PROTEIN"/>
    <property type="match status" value="1"/>
</dbReference>
<name>A0A2U2J432_9SPHN</name>
<dbReference type="InterPro" id="IPR052022">
    <property type="entry name" value="26kDa_periplasmic_antigen"/>
</dbReference>
<gene>
    <name evidence="2" type="ORF">DF286_09715</name>
</gene>
<reference evidence="2 3" key="1">
    <citation type="submission" date="2018-05" db="EMBL/GenBank/DDBJ databases">
        <title>Genome of Sphingosinicella humi QZX222.</title>
        <authorList>
            <person name="Qiao Z."/>
            <person name="Wang G."/>
        </authorList>
    </citation>
    <scope>NUCLEOTIDE SEQUENCE [LARGE SCALE GENOMIC DNA]</scope>
    <source>
        <strain evidence="2 3">QZX222</strain>
    </source>
</reference>
<feature type="chain" id="PRO_5015438973" description="SIMPL domain-containing protein" evidence="1">
    <location>
        <begin position="22"/>
        <end position="238"/>
    </location>
</feature>
<feature type="signal peptide" evidence="1">
    <location>
        <begin position="1"/>
        <end position="21"/>
    </location>
</feature>
<organism evidence="2 3">
    <name type="scientific">Allosphingosinicella humi</name>
    <dbReference type="NCBI Taxonomy" id="2068657"/>
    <lineage>
        <taxon>Bacteria</taxon>
        <taxon>Pseudomonadati</taxon>
        <taxon>Pseudomonadota</taxon>
        <taxon>Alphaproteobacteria</taxon>
        <taxon>Sphingomonadales</taxon>
        <taxon>Sphingomonadaceae</taxon>
        <taxon>Allosphingosinicella</taxon>
    </lineage>
</organism>
<dbReference type="AlphaFoldDB" id="A0A2U2J432"/>
<dbReference type="RefSeq" id="WP_109271247.1">
    <property type="nucleotide sequence ID" value="NZ_QFFF01000001.1"/>
</dbReference>
<dbReference type="PANTHER" id="PTHR34387">
    <property type="entry name" value="SLR1258 PROTEIN"/>
    <property type="match status" value="1"/>
</dbReference>
<dbReference type="Gene3D" id="3.30.70.2970">
    <property type="entry name" value="Protein of unknown function (DUF541), domain 2"/>
    <property type="match status" value="1"/>
</dbReference>
<keyword evidence="1" id="KW-0732">Signal</keyword>
<dbReference type="InterPro" id="IPR007497">
    <property type="entry name" value="SIMPL/DUF541"/>
</dbReference>
<proteinExistence type="predicted"/>
<keyword evidence="3" id="KW-1185">Reference proteome</keyword>
<evidence type="ECO:0000256" key="1">
    <source>
        <dbReference type="SAM" id="SignalP"/>
    </source>
</evidence>
<sequence length="238" mass="25473">MIRYALFASALALALPAGAVAQEVVPVRAIAGTRLDVVATGEVSRVPDIARINAGVVTQAKTATEAIAQNAQRMNRVIAALKRAGIEERDIQTSSINLNPEYRYVENQAPILTGYRASNEVTVRFRDIAETGAILDALVAEGANQINGPMLEIDKPDEALDEARRAALETARARAEMYARATGMKVARILAISESAVAGPPIPYPMMRMEAVAQDASTKIVPGEQTLSVTLSVTYELQ</sequence>